<feature type="repeat" description="TPR" evidence="1">
    <location>
        <begin position="474"/>
        <end position="507"/>
    </location>
</feature>
<evidence type="ECO:0000259" key="2">
    <source>
        <dbReference type="PROSITE" id="PS50125"/>
    </source>
</evidence>
<dbReference type="PROSITE" id="PS50125">
    <property type="entry name" value="GUANYLATE_CYCLASE_2"/>
    <property type="match status" value="1"/>
</dbReference>
<sequence length="641" mass="72459">MRQLVAIMFADMAGYTAIMQENEQLARVKRKRFKEVLDESVLAFQGRIHQNYGDGSLIIFNSAIQAVLCSIAIQTRLQESPRVDVRIGVHTGEVIIEDETIYGDGVNIAARVESTAVPGSILVSEKVFDEIKNQEAIKTHELGYFEYKNVKHPVRVFAIANRGIVVPGRDLLQGKLKAGGNRIAVLPFVNMSADPENEYFSDGITEELLNALVKIDNIQVTSRTSSFYFKGKNIDIRDIGIQLNVDKILEGSVRKAGNRVRVTAQLINAADGYHIWSENYDRDLHDIFALQDEISMMIANKCRENLSTIDQVKVRPASPVHGVEAYTAYLRGLHYWNKVNPADARQAIVCFQDAVRLEPDYAQAHAMIAIVFGYLGSTGQMQSADAFNHVHRHADLALRIDPQLPDGHIAKGTAYLMYDWHWKAAHDALHKAIALNPAAITAYNQLAFYYVIIGDKQKALEVMETASQLDPLSPFVNHQLANMYVLVERYDEAIERAEKLLEINPTMRAALDLKGWALVMKGQFDKALPIFQEVHRLVNHPLKALMGLGYCYALMGERDKAMDCVHKIEQRQREEPDAVLDGDLIGIWYGLGDYDKVFHYINECIRKRISPPTFFLEYPPFKSLKNDPRYEEVKRKIMGPN</sequence>
<dbReference type="SMART" id="SM00028">
    <property type="entry name" value="TPR"/>
    <property type="match status" value="5"/>
</dbReference>
<gene>
    <name evidence="3" type="ORF">DQQ10_22005</name>
</gene>
<proteinExistence type="predicted"/>
<keyword evidence="1" id="KW-0802">TPR repeat</keyword>
<protein>
    <submittedName>
        <fullName evidence="3">Guanylate cyclase</fullName>
    </submittedName>
</protein>
<dbReference type="AlphaFoldDB" id="A0A364XWX4"/>
<dbReference type="Pfam" id="PF14559">
    <property type="entry name" value="TPR_19"/>
    <property type="match status" value="1"/>
</dbReference>
<name>A0A364XWX4_9BACT</name>
<dbReference type="InterPro" id="IPR029787">
    <property type="entry name" value="Nucleotide_cyclase"/>
</dbReference>
<dbReference type="SUPFAM" id="SSF55073">
    <property type="entry name" value="Nucleotide cyclase"/>
    <property type="match status" value="1"/>
</dbReference>
<dbReference type="EMBL" id="QMFY01000015">
    <property type="protein sequence ID" value="RAV98693.1"/>
    <property type="molecule type" value="Genomic_DNA"/>
</dbReference>
<evidence type="ECO:0000256" key="1">
    <source>
        <dbReference type="PROSITE-ProRule" id="PRU00339"/>
    </source>
</evidence>
<dbReference type="SUPFAM" id="SSF48452">
    <property type="entry name" value="TPR-like"/>
    <property type="match status" value="2"/>
</dbReference>
<dbReference type="GO" id="GO:0006171">
    <property type="term" value="P:cAMP biosynthetic process"/>
    <property type="evidence" value="ECO:0007669"/>
    <property type="project" value="TreeGrafter"/>
</dbReference>
<evidence type="ECO:0000313" key="4">
    <source>
        <dbReference type="Proteomes" id="UP000251889"/>
    </source>
</evidence>
<dbReference type="Pfam" id="PF13176">
    <property type="entry name" value="TPR_7"/>
    <property type="match status" value="1"/>
</dbReference>
<dbReference type="PROSITE" id="PS50005">
    <property type="entry name" value="TPR"/>
    <property type="match status" value="2"/>
</dbReference>
<dbReference type="GO" id="GO:0035556">
    <property type="term" value="P:intracellular signal transduction"/>
    <property type="evidence" value="ECO:0007669"/>
    <property type="project" value="InterPro"/>
</dbReference>
<dbReference type="Gene3D" id="3.30.70.1230">
    <property type="entry name" value="Nucleotide cyclase"/>
    <property type="match status" value="1"/>
</dbReference>
<dbReference type="InterPro" id="IPR019734">
    <property type="entry name" value="TPR_rpt"/>
</dbReference>
<dbReference type="Gene3D" id="1.25.40.10">
    <property type="entry name" value="Tetratricopeptide repeat domain"/>
    <property type="match status" value="1"/>
</dbReference>
<dbReference type="InterPro" id="IPR011990">
    <property type="entry name" value="TPR-like_helical_dom_sf"/>
</dbReference>
<feature type="repeat" description="TPR" evidence="1">
    <location>
        <begin position="440"/>
        <end position="473"/>
    </location>
</feature>
<dbReference type="Pfam" id="PF13181">
    <property type="entry name" value="TPR_8"/>
    <property type="match status" value="1"/>
</dbReference>
<dbReference type="InterPro" id="IPR050697">
    <property type="entry name" value="Adenylyl/Guanylyl_Cyclase_3/4"/>
</dbReference>
<evidence type="ECO:0000313" key="3">
    <source>
        <dbReference type="EMBL" id="RAV98693.1"/>
    </source>
</evidence>
<reference evidence="3 4" key="1">
    <citation type="submission" date="2018-06" db="EMBL/GenBank/DDBJ databases">
        <title>Chryseolinea flavus sp. nov., a member of the phylum Bacteroidetes isolated from soil.</title>
        <authorList>
            <person name="Li Y."/>
            <person name="Wang J."/>
        </authorList>
    </citation>
    <scope>NUCLEOTIDE SEQUENCE [LARGE SCALE GENOMIC DNA]</scope>
    <source>
        <strain evidence="3 4">SDU1-6</strain>
    </source>
</reference>
<dbReference type="CDD" id="cd07302">
    <property type="entry name" value="CHD"/>
    <property type="match status" value="1"/>
</dbReference>
<dbReference type="Proteomes" id="UP000251889">
    <property type="component" value="Unassembled WGS sequence"/>
</dbReference>
<feature type="domain" description="Guanylate cyclase" evidence="2">
    <location>
        <begin position="6"/>
        <end position="113"/>
    </location>
</feature>
<dbReference type="GO" id="GO:0004016">
    <property type="term" value="F:adenylate cyclase activity"/>
    <property type="evidence" value="ECO:0007669"/>
    <property type="project" value="UniProtKB-ARBA"/>
</dbReference>
<dbReference type="PANTHER" id="PTHR43081:SF19">
    <property type="entry name" value="PH-SENSITIVE ADENYLATE CYCLASE RV1264"/>
    <property type="match status" value="1"/>
</dbReference>
<dbReference type="Pfam" id="PF00211">
    <property type="entry name" value="Guanylate_cyc"/>
    <property type="match status" value="1"/>
</dbReference>
<organism evidence="3 4">
    <name type="scientific">Pseudochryseolinea flava</name>
    <dbReference type="NCBI Taxonomy" id="2059302"/>
    <lineage>
        <taxon>Bacteria</taxon>
        <taxon>Pseudomonadati</taxon>
        <taxon>Bacteroidota</taxon>
        <taxon>Cytophagia</taxon>
        <taxon>Cytophagales</taxon>
        <taxon>Fulvivirgaceae</taxon>
        <taxon>Pseudochryseolinea</taxon>
    </lineage>
</organism>
<accession>A0A364XWX4</accession>
<comment type="caution">
    <text evidence="3">The sequence shown here is derived from an EMBL/GenBank/DDBJ whole genome shotgun (WGS) entry which is preliminary data.</text>
</comment>
<keyword evidence="4" id="KW-1185">Reference proteome</keyword>
<dbReference type="PANTHER" id="PTHR43081">
    <property type="entry name" value="ADENYLATE CYCLASE, TERMINAL-DIFFERENTIATION SPECIFIC-RELATED"/>
    <property type="match status" value="1"/>
</dbReference>
<dbReference type="OrthoDB" id="9779074at2"/>
<dbReference type="Gene3D" id="3.40.50.10610">
    <property type="entry name" value="ABC-type transport auxiliary lipoprotein component"/>
    <property type="match status" value="1"/>
</dbReference>
<dbReference type="InterPro" id="IPR001054">
    <property type="entry name" value="A/G_cyclase"/>
</dbReference>